<dbReference type="InterPro" id="IPR051045">
    <property type="entry name" value="TonB-dependent_transducer"/>
</dbReference>
<evidence type="ECO:0000256" key="10">
    <source>
        <dbReference type="SAM" id="MobiDB-lite"/>
    </source>
</evidence>
<evidence type="ECO:0000256" key="8">
    <source>
        <dbReference type="ARBA" id="ARBA00022989"/>
    </source>
</evidence>
<proteinExistence type="inferred from homology"/>
<feature type="compositionally biased region" description="Acidic residues" evidence="10">
    <location>
        <begin position="167"/>
        <end position="176"/>
    </location>
</feature>
<dbReference type="Gene3D" id="3.30.1150.10">
    <property type="match status" value="1"/>
</dbReference>
<feature type="domain" description="TonB C-terminal" evidence="12">
    <location>
        <begin position="207"/>
        <end position="304"/>
    </location>
</feature>
<dbReference type="InterPro" id="IPR006260">
    <property type="entry name" value="TonB/TolA_C"/>
</dbReference>
<sequence length="312" mass="34572">MRQVEVVKLRPGSSDRLITTVFLAGLLHGMIILGVSFSGGESEDLRSNTLEVTLVATPDEQAPDEPDYLAQAHQRGAGNIEERVRPESAQSTLDQMPNPGLAEGWAEDTEVDVSDGSESPDTLDSRDPEPEPQPLLTANRSPETVASASATPRNTRQPLQLARLLTDGEEQADPISDDDRQPLAYSDNPRERFISVNTREHNYAQYLESWRRRVESVGNDNYPEEARQQQLRGALTLEVAIAADGTLREVRPLQSSGHAPLDRAAARIVRMASPFPPFPEAIREETDIIRFAFRWEFGADRTVRTGVRLPAD</sequence>
<feature type="compositionally biased region" description="Polar residues" evidence="10">
    <location>
        <begin position="136"/>
        <end position="158"/>
    </location>
</feature>
<dbReference type="SUPFAM" id="SSF74653">
    <property type="entry name" value="TolA/TonB C-terminal domain"/>
    <property type="match status" value="1"/>
</dbReference>
<accession>A0ABU0W9M1</accession>
<evidence type="ECO:0000313" key="13">
    <source>
        <dbReference type="EMBL" id="MDQ2070604.1"/>
    </source>
</evidence>
<evidence type="ECO:0000256" key="3">
    <source>
        <dbReference type="ARBA" id="ARBA00022448"/>
    </source>
</evidence>
<keyword evidence="6 11" id="KW-0812">Transmembrane</keyword>
<gene>
    <name evidence="13" type="ORF">RBH19_12055</name>
</gene>
<dbReference type="PANTHER" id="PTHR33446:SF11">
    <property type="entry name" value="TONB3"/>
    <property type="match status" value="1"/>
</dbReference>
<keyword evidence="14" id="KW-1185">Reference proteome</keyword>
<evidence type="ECO:0000256" key="4">
    <source>
        <dbReference type="ARBA" id="ARBA00022475"/>
    </source>
</evidence>
<keyword evidence="9 11" id="KW-0472">Membrane</keyword>
<evidence type="ECO:0000256" key="2">
    <source>
        <dbReference type="ARBA" id="ARBA00006555"/>
    </source>
</evidence>
<feature type="compositionally biased region" description="Acidic residues" evidence="10">
    <location>
        <begin position="105"/>
        <end position="115"/>
    </location>
</feature>
<keyword evidence="3" id="KW-0813">Transport</keyword>
<comment type="caution">
    <text evidence="13">The sequence shown here is derived from an EMBL/GenBank/DDBJ whole genome shotgun (WGS) entry which is preliminary data.</text>
</comment>
<dbReference type="RefSeq" id="WP_306729099.1">
    <property type="nucleotide sequence ID" value="NZ_JAVDDT010000008.1"/>
</dbReference>
<dbReference type="PROSITE" id="PS52015">
    <property type="entry name" value="TONB_CTD"/>
    <property type="match status" value="1"/>
</dbReference>
<comment type="similarity">
    <text evidence="2">Belongs to the TonB family.</text>
</comment>
<reference evidence="13 14" key="1">
    <citation type="submission" date="2023-08" db="EMBL/GenBank/DDBJ databases">
        <title>Whole-genome sequencing of halo(alkali)philic microorganisms from hypersaline lakes.</title>
        <authorList>
            <person name="Sorokin D.Y."/>
            <person name="Abbas B."/>
            <person name="Merkel A.Y."/>
        </authorList>
    </citation>
    <scope>NUCLEOTIDE SEQUENCE [LARGE SCALE GENOMIC DNA]</scope>
    <source>
        <strain evidence="13 14">AB-CW4</strain>
    </source>
</reference>
<protein>
    <submittedName>
        <fullName evidence="13">TonB family protein</fullName>
    </submittedName>
</protein>
<feature type="transmembrane region" description="Helical" evidence="11">
    <location>
        <begin position="21"/>
        <end position="40"/>
    </location>
</feature>
<evidence type="ECO:0000256" key="1">
    <source>
        <dbReference type="ARBA" id="ARBA00004383"/>
    </source>
</evidence>
<feature type="region of interest" description="Disordered" evidence="10">
    <location>
        <begin position="58"/>
        <end position="188"/>
    </location>
</feature>
<dbReference type="Pfam" id="PF03544">
    <property type="entry name" value="TonB_C"/>
    <property type="match status" value="1"/>
</dbReference>
<evidence type="ECO:0000256" key="5">
    <source>
        <dbReference type="ARBA" id="ARBA00022519"/>
    </source>
</evidence>
<keyword evidence="7" id="KW-0653">Protein transport</keyword>
<dbReference type="EMBL" id="JAVDDT010000008">
    <property type="protein sequence ID" value="MDQ2070604.1"/>
    <property type="molecule type" value="Genomic_DNA"/>
</dbReference>
<evidence type="ECO:0000256" key="6">
    <source>
        <dbReference type="ARBA" id="ARBA00022692"/>
    </source>
</evidence>
<name>A0ABU0W9M1_9GAMM</name>
<dbReference type="PANTHER" id="PTHR33446">
    <property type="entry name" value="PROTEIN TONB-RELATED"/>
    <property type="match status" value="1"/>
</dbReference>
<keyword evidence="4" id="KW-1003">Cell membrane</keyword>
<comment type="subcellular location">
    <subcellularLocation>
        <location evidence="1">Cell inner membrane</location>
        <topology evidence="1">Single-pass membrane protein</topology>
        <orientation evidence="1">Periplasmic side</orientation>
    </subcellularLocation>
</comment>
<evidence type="ECO:0000259" key="12">
    <source>
        <dbReference type="PROSITE" id="PS52015"/>
    </source>
</evidence>
<keyword evidence="8 11" id="KW-1133">Transmembrane helix</keyword>
<evidence type="ECO:0000313" key="14">
    <source>
        <dbReference type="Proteomes" id="UP001239019"/>
    </source>
</evidence>
<keyword evidence="5" id="KW-0997">Cell inner membrane</keyword>
<dbReference type="Proteomes" id="UP001239019">
    <property type="component" value="Unassembled WGS sequence"/>
</dbReference>
<dbReference type="InterPro" id="IPR037682">
    <property type="entry name" value="TonB_C"/>
</dbReference>
<organism evidence="13 14">
    <name type="scientific">Natronospira bacteriovora</name>
    <dbReference type="NCBI Taxonomy" id="3069753"/>
    <lineage>
        <taxon>Bacteria</taxon>
        <taxon>Pseudomonadati</taxon>
        <taxon>Pseudomonadota</taxon>
        <taxon>Gammaproteobacteria</taxon>
        <taxon>Natronospirales</taxon>
        <taxon>Natronospiraceae</taxon>
        <taxon>Natronospira</taxon>
    </lineage>
</organism>
<evidence type="ECO:0000256" key="9">
    <source>
        <dbReference type="ARBA" id="ARBA00023136"/>
    </source>
</evidence>
<evidence type="ECO:0000256" key="11">
    <source>
        <dbReference type="SAM" id="Phobius"/>
    </source>
</evidence>
<evidence type="ECO:0000256" key="7">
    <source>
        <dbReference type="ARBA" id="ARBA00022927"/>
    </source>
</evidence>
<dbReference type="NCBIfam" id="TIGR01352">
    <property type="entry name" value="tonB_Cterm"/>
    <property type="match status" value="1"/>
</dbReference>